<feature type="domain" description="SET" evidence="16">
    <location>
        <begin position="118"/>
        <end position="232"/>
    </location>
</feature>
<dbReference type="InterPro" id="IPR001214">
    <property type="entry name" value="SET_dom"/>
</dbReference>
<keyword evidence="10" id="KW-0156">Chromatin regulator</keyword>
<evidence type="ECO:0000256" key="11">
    <source>
        <dbReference type="ARBA" id="ARBA00023242"/>
    </source>
</evidence>
<feature type="region of interest" description="Disordered" evidence="15">
    <location>
        <begin position="432"/>
        <end position="462"/>
    </location>
</feature>
<dbReference type="EMBL" id="AZHD01000019">
    <property type="protein sequence ID" value="OAA55545.1"/>
    <property type="molecule type" value="Genomic_DNA"/>
</dbReference>
<dbReference type="PANTHER" id="PTHR12977:SF4">
    <property type="entry name" value="HISTONE-LYSINE N-METHYLTRANSFERASE KMT5B"/>
    <property type="match status" value="1"/>
</dbReference>
<feature type="compositionally biased region" description="Basic and acidic residues" evidence="15">
    <location>
        <begin position="532"/>
        <end position="542"/>
    </location>
</feature>
<accession>A0A162IDD9</accession>
<keyword evidence="11" id="KW-0539">Nucleus</keyword>
<name>A0A162IDD9_9HYPO</name>
<dbReference type="SMART" id="SM00317">
    <property type="entry name" value="SET"/>
    <property type="match status" value="1"/>
</dbReference>
<dbReference type="EC" id="2.1.1.372" evidence="12"/>
<keyword evidence="6" id="KW-0158">Chromosome</keyword>
<dbReference type="InterPro" id="IPR025783">
    <property type="entry name" value="Set9_fungi"/>
</dbReference>
<evidence type="ECO:0000313" key="18">
    <source>
        <dbReference type="Proteomes" id="UP000076874"/>
    </source>
</evidence>
<feature type="compositionally biased region" description="Polar residues" evidence="15">
    <location>
        <begin position="682"/>
        <end position="692"/>
    </location>
</feature>
<feature type="region of interest" description="Disordered" evidence="15">
    <location>
        <begin position="672"/>
        <end position="692"/>
    </location>
</feature>
<protein>
    <recommendedName>
        <fullName evidence="5">Histone-lysine N-methyltransferase SET9</fullName>
        <ecNumber evidence="12">2.1.1.372</ecNumber>
    </recommendedName>
    <alternativeName>
        <fullName evidence="4">Histone-lysine N-methyltransferase set9</fullName>
    </alternativeName>
    <alternativeName>
        <fullName evidence="13">SET domain protein 9</fullName>
    </alternativeName>
</protein>
<evidence type="ECO:0000256" key="10">
    <source>
        <dbReference type="ARBA" id="ARBA00022853"/>
    </source>
</evidence>
<comment type="caution">
    <text evidence="17">The sequence shown here is derived from an EMBL/GenBank/DDBJ whole genome shotgun (WGS) entry which is preliminary data.</text>
</comment>
<dbReference type="OrthoDB" id="6627536at2759"/>
<evidence type="ECO:0000256" key="7">
    <source>
        <dbReference type="ARBA" id="ARBA00022603"/>
    </source>
</evidence>
<evidence type="ECO:0000259" key="16">
    <source>
        <dbReference type="PROSITE" id="PS50280"/>
    </source>
</evidence>
<feature type="compositionally biased region" description="Low complexity" evidence="15">
    <location>
        <begin position="718"/>
        <end position="746"/>
    </location>
</feature>
<dbReference type="GO" id="GO:0005634">
    <property type="term" value="C:nucleus"/>
    <property type="evidence" value="ECO:0007669"/>
    <property type="project" value="UniProtKB-SubCell"/>
</dbReference>
<feature type="region of interest" description="Disordered" evidence="15">
    <location>
        <begin position="477"/>
        <end position="508"/>
    </location>
</feature>
<evidence type="ECO:0000256" key="12">
    <source>
        <dbReference type="ARBA" id="ARBA00024057"/>
    </source>
</evidence>
<dbReference type="InterPro" id="IPR041938">
    <property type="entry name" value="Hist-Lys_N-MTase_N"/>
</dbReference>
<dbReference type="Gene3D" id="1.10.10.1700">
    <property type="entry name" value="Histone-lysine N-methyltransferase"/>
    <property type="match status" value="1"/>
</dbReference>
<dbReference type="CDD" id="cd10524">
    <property type="entry name" value="SET_Suv4-20-like"/>
    <property type="match status" value="1"/>
</dbReference>
<feature type="compositionally biased region" description="Polar residues" evidence="15">
    <location>
        <begin position="554"/>
        <end position="568"/>
    </location>
</feature>
<dbReference type="SUPFAM" id="SSF82199">
    <property type="entry name" value="SET domain"/>
    <property type="match status" value="1"/>
</dbReference>
<dbReference type="Pfam" id="PF00856">
    <property type="entry name" value="SET"/>
    <property type="match status" value="1"/>
</dbReference>
<dbReference type="PROSITE" id="PS51567">
    <property type="entry name" value="SAM_MT43_SUVAR420_1"/>
    <property type="match status" value="1"/>
</dbReference>
<dbReference type="GO" id="GO:0032259">
    <property type="term" value="P:methylation"/>
    <property type="evidence" value="ECO:0007669"/>
    <property type="project" value="UniProtKB-KW"/>
</dbReference>
<keyword evidence="8" id="KW-0808">Transferase</keyword>
<dbReference type="PROSITE" id="PS50280">
    <property type="entry name" value="SET"/>
    <property type="match status" value="1"/>
</dbReference>
<feature type="compositionally biased region" description="Basic and acidic residues" evidence="15">
    <location>
        <begin position="338"/>
        <end position="349"/>
    </location>
</feature>
<dbReference type="AlphaFoldDB" id="A0A162IDD9"/>
<feature type="compositionally biased region" description="Basic and acidic residues" evidence="15">
    <location>
        <begin position="707"/>
        <end position="716"/>
    </location>
</feature>
<dbReference type="Proteomes" id="UP000076874">
    <property type="component" value="Unassembled WGS sequence"/>
</dbReference>
<dbReference type="PANTHER" id="PTHR12977">
    <property type="entry name" value="SUPPRESSOR OF VARIEGATION 4-20-RELATED"/>
    <property type="match status" value="1"/>
</dbReference>
<comment type="subcellular location">
    <subcellularLocation>
        <location evidence="3">Chromosome</location>
    </subcellularLocation>
    <subcellularLocation>
        <location evidence="2">Nucleus</location>
    </subcellularLocation>
</comment>
<dbReference type="InterPro" id="IPR046341">
    <property type="entry name" value="SET_dom_sf"/>
</dbReference>
<evidence type="ECO:0000313" key="17">
    <source>
        <dbReference type="EMBL" id="OAA55545.1"/>
    </source>
</evidence>
<evidence type="ECO:0000256" key="13">
    <source>
        <dbReference type="ARBA" id="ARBA00030653"/>
    </source>
</evidence>
<evidence type="ECO:0000256" key="2">
    <source>
        <dbReference type="ARBA" id="ARBA00004123"/>
    </source>
</evidence>
<evidence type="ECO:0000256" key="3">
    <source>
        <dbReference type="ARBA" id="ARBA00004286"/>
    </source>
</evidence>
<evidence type="ECO:0000256" key="14">
    <source>
        <dbReference type="ARBA" id="ARBA00048081"/>
    </source>
</evidence>
<reference evidence="17 18" key="1">
    <citation type="journal article" date="2016" name="Genome Biol. Evol.">
        <title>Divergent and convergent evolution of fungal pathogenicity.</title>
        <authorList>
            <person name="Shang Y."/>
            <person name="Xiao G."/>
            <person name="Zheng P."/>
            <person name="Cen K."/>
            <person name="Zhan S."/>
            <person name="Wang C."/>
        </authorList>
    </citation>
    <scope>NUCLEOTIDE SEQUENCE [LARGE SCALE GENOMIC DNA]</scope>
    <source>
        <strain evidence="17 18">RCEF 264</strain>
    </source>
</reference>
<dbReference type="GO" id="GO:0005694">
    <property type="term" value="C:chromosome"/>
    <property type="evidence" value="ECO:0007669"/>
    <property type="project" value="UniProtKB-SubCell"/>
</dbReference>
<proteinExistence type="predicted"/>
<keyword evidence="7" id="KW-0489">Methyltransferase</keyword>
<evidence type="ECO:0000256" key="5">
    <source>
        <dbReference type="ARBA" id="ARBA00015413"/>
    </source>
</evidence>
<gene>
    <name evidence="17" type="ORF">SPI_08229</name>
</gene>
<evidence type="ECO:0000256" key="15">
    <source>
        <dbReference type="SAM" id="MobiDB-lite"/>
    </source>
</evidence>
<evidence type="ECO:0000256" key="1">
    <source>
        <dbReference type="ARBA" id="ARBA00001984"/>
    </source>
</evidence>
<comment type="function">
    <text evidence="1">Histone methyltransferase that trimethylates 'Lys-20' of histone H4 to form H4K20me3.</text>
</comment>
<comment type="catalytic activity">
    <reaction evidence="14">
        <text>L-lysyl(20)-[histone H4] + 3 S-adenosyl-L-methionine = N(6),N(6),N(6)-trimethyl-L-lysyl(20)-[histone H4] + 3 S-adenosyl-L-homocysteine + 3 H(+)</text>
        <dbReference type="Rhea" id="RHEA:64456"/>
        <dbReference type="Rhea" id="RHEA-COMP:15554"/>
        <dbReference type="Rhea" id="RHEA-COMP:15998"/>
        <dbReference type="ChEBI" id="CHEBI:15378"/>
        <dbReference type="ChEBI" id="CHEBI:29969"/>
        <dbReference type="ChEBI" id="CHEBI:57856"/>
        <dbReference type="ChEBI" id="CHEBI:59789"/>
        <dbReference type="ChEBI" id="CHEBI:61961"/>
        <dbReference type="EC" id="2.1.1.372"/>
    </reaction>
</comment>
<sequence length="806" mass="88852">MAPARSKSSPPKKHTLTLAQIASYDDILTDALVDHAFYWTTIPKNRPSYLPSRGVREEEISNIIQNHLIVNPDLQAAEEKLLATNGLSKFHRALKTEAEKEDFRRHLRRYMQIYLPDCPFEVNATNRYTIFQEEASISARRFIKCHETIKYLSGIQVVITPEEEAQLSARKKDFSIVVSSRKKESNIFMGPARFANHDCDANARLVTTGQSLIEIIATKSIGVGEEITVTYGENYFGENNCECLCKTCEDHMVNGWAPANGSVPVAQSVEEGAGTPIQGYSLRRREENSLNRGHSETPSLIPVARPKVSRTKLKNLVRTAESTPTADDGFLAPALRTTDGEARGQKRGIDALLATPPVTPAKKQKTVSAPVSQDEELGNPSGHADVSPSPFEVAADSKDSNGSTLTIHAPTPKHALFADSIGVLQRETESRELLHDPMPTPEASQQLAGSEMSESENGETVLESTDTIVVMEESTADTLKTEESSLLGVPALPTPELSMDSDEDEKSVLISKEVSVDVASNLPTPRRGRPRKLVEPNKHIESVEMPSGNDKKNSNNFEDANNDASAPTKQRVPGDYTLTPLLLSEPETAWVICSVCSKAFVQRDAYYTRMSCPRCERHSKLYGYIWPKTEPEGKGDKEERILDHRLVHRFLHAEEEAKIRGRKWATWRSETGVDGTKEARTTAPTSGKSSLGSGIWRKLRYTIEREVKEQEKEKGGKATKATKATKVTKATKPAKTTTPTAVSNTTTARTTKASKIVAAKTATKAENVKAVKAVQQTARTVTVPKAFRGPRRYGRLGRTSINVARR</sequence>
<dbReference type="InterPro" id="IPR039977">
    <property type="entry name" value="Suv4-20/Set9"/>
</dbReference>
<evidence type="ECO:0000256" key="6">
    <source>
        <dbReference type="ARBA" id="ARBA00022454"/>
    </source>
</evidence>
<dbReference type="GO" id="GO:0140943">
    <property type="term" value="F:histone H4K20 trimethyltransferase activity"/>
    <property type="evidence" value="ECO:0007669"/>
    <property type="project" value="UniProtKB-EC"/>
</dbReference>
<dbReference type="Gene3D" id="2.170.270.10">
    <property type="entry name" value="SET domain"/>
    <property type="match status" value="1"/>
</dbReference>
<evidence type="ECO:0000256" key="8">
    <source>
        <dbReference type="ARBA" id="ARBA00022679"/>
    </source>
</evidence>
<organism evidence="17 18">
    <name type="scientific">Niveomyces insectorum RCEF 264</name>
    <dbReference type="NCBI Taxonomy" id="1081102"/>
    <lineage>
        <taxon>Eukaryota</taxon>
        <taxon>Fungi</taxon>
        <taxon>Dikarya</taxon>
        <taxon>Ascomycota</taxon>
        <taxon>Pezizomycotina</taxon>
        <taxon>Sordariomycetes</taxon>
        <taxon>Hypocreomycetidae</taxon>
        <taxon>Hypocreales</taxon>
        <taxon>Cordycipitaceae</taxon>
        <taxon>Niveomyces</taxon>
    </lineage>
</organism>
<keyword evidence="18" id="KW-1185">Reference proteome</keyword>
<evidence type="ECO:0000256" key="4">
    <source>
        <dbReference type="ARBA" id="ARBA00014232"/>
    </source>
</evidence>
<keyword evidence="9" id="KW-0949">S-adenosyl-L-methionine</keyword>
<feature type="region of interest" description="Disordered" evidence="15">
    <location>
        <begin position="707"/>
        <end position="746"/>
    </location>
</feature>
<feature type="region of interest" description="Disordered" evidence="15">
    <location>
        <begin position="317"/>
        <end position="408"/>
    </location>
</feature>
<feature type="region of interest" description="Disordered" evidence="15">
    <location>
        <begin position="520"/>
        <end position="572"/>
    </location>
</feature>
<evidence type="ECO:0000256" key="9">
    <source>
        <dbReference type="ARBA" id="ARBA00022691"/>
    </source>
</evidence>
<dbReference type="STRING" id="1081102.A0A162IDD9"/>